<feature type="transmembrane region" description="Helical" evidence="2">
    <location>
        <begin position="397"/>
        <end position="416"/>
    </location>
</feature>
<name>A0AAV8Y0T7_9CUCU</name>
<keyword evidence="2" id="KW-1133">Transmembrane helix</keyword>
<feature type="transmembrane region" description="Helical" evidence="2">
    <location>
        <begin position="129"/>
        <end position="148"/>
    </location>
</feature>
<dbReference type="Pfam" id="PF15993">
    <property type="entry name" value="Fuseless"/>
    <property type="match status" value="2"/>
</dbReference>
<reference evidence="3" key="1">
    <citation type="journal article" date="2023" name="Insect Mol. Biol.">
        <title>Genome sequencing provides insights into the evolution of gene families encoding plant cell wall-degrading enzymes in longhorned beetles.</title>
        <authorList>
            <person name="Shin N.R."/>
            <person name="Okamura Y."/>
            <person name="Kirsch R."/>
            <person name="Pauchet Y."/>
        </authorList>
    </citation>
    <scope>NUCLEOTIDE SEQUENCE</scope>
    <source>
        <strain evidence="3">AMC_N1</strain>
    </source>
</reference>
<evidence type="ECO:0000256" key="2">
    <source>
        <dbReference type="SAM" id="Phobius"/>
    </source>
</evidence>
<dbReference type="InterPro" id="IPR036397">
    <property type="entry name" value="RNaseH_sf"/>
</dbReference>
<feature type="transmembrane region" description="Helical" evidence="2">
    <location>
        <begin position="95"/>
        <end position="117"/>
    </location>
</feature>
<feature type="compositionally biased region" description="Basic and acidic residues" evidence="1">
    <location>
        <begin position="530"/>
        <end position="548"/>
    </location>
</feature>
<dbReference type="PANTHER" id="PTHR35270">
    <property type="entry name" value="FUSELESS, ISOFORM A"/>
    <property type="match status" value="1"/>
</dbReference>
<dbReference type="GO" id="GO:0003676">
    <property type="term" value="F:nucleic acid binding"/>
    <property type="evidence" value="ECO:0007669"/>
    <property type="project" value="InterPro"/>
</dbReference>
<organism evidence="3 4">
    <name type="scientific">Aromia moschata</name>
    <dbReference type="NCBI Taxonomy" id="1265417"/>
    <lineage>
        <taxon>Eukaryota</taxon>
        <taxon>Metazoa</taxon>
        <taxon>Ecdysozoa</taxon>
        <taxon>Arthropoda</taxon>
        <taxon>Hexapoda</taxon>
        <taxon>Insecta</taxon>
        <taxon>Pterygota</taxon>
        <taxon>Neoptera</taxon>
        <taxon>Endopterygota</taxon>
        <taxon>Coleoptera</taxon>
        <taxon>Polyphaga</taxon>
        <taxon>Cucujiformia</taxon>
        <taxon>Chrysomeloidea</taxon>
        <taxon>Cerambycidae</taxon>
        <taxon>Cerambycinae</taxon>
        <taxon>Callichromatini</taxon>
        <taxon>Aromia</taxon>
    </lineage>
</organism>
<dbReference type="GO" id="GO:0007274">
    <property type="term" value="P:neuromuscular synaptic transmission"/>
    <property type="evidence" value="ECO:0007669"/>
    <property type="project" value="TreeGrafter"/>
</dbReference>
<dbReference type="GO" id="GO:0042734">
    <property type="term" value="C:presynaptic membrane"/>
    <property type="evidence" value="ECO:0007669"/>
    <property type="project" value="TreeGrafter"/>
</dbReference>
<dbReference type="GO" id="GO:0007270">
    <property type="term" value="P:neuron-neuron synaptic transmission"/>
    <property type="evidence" value="ECO:0007669"/>
    <property type="project" value="TreeGrafter"/>
</dbReference>
<feature type="transmembrane region" description="Helical" evidence="2">
    <location>
        <begin position="20"/>
        <end position="43"/>
    </location>
</feature>
<protein>
    <submittedName>
        <fullName evidence="3">Uncharacterized protein</fullName>
    </submittedName>
</protein>
<feature type="transmembrane region" description="Helical" evidence="2">
    <location>
        <begin position="63"/>
        <end position="83"/>
    </location>
</feature>
<dbReference type="GO" id="GO:0070073">
    <property type="term" value="P:clustering of voltage-gated calcium channels"/>
    <property type="evidence" value="ECO:0007669"/>
    <property type="project" value="TreeGrafter"/>
</dbReference>
<feature type="transmembrane region" description="Helical" evidence="2">
    <location>
        <begin position="196"/>
        <end position="217"/>
    </location>
</feature>
<comment type="caution">
    <text evidence="3">The sequence shown here is derived from an EMBL/GenBank/DDBJ whole genome shotgun (WGS) entry which is preliminary data.</text>
</comment>
<feature type="transmembrane region" description="Helical" evidence="2">
    <location>
        <begin position="467"/>
        <end position="490"/>
    </location>
</feature>
<proteinExistence type="predicted"/>
<dbReference type="Gene3D" id="3.30.420.10">
    <property type="entry name" value="Ribonuclease H-like superfamily/Ribonuclease H"/>
    <property type="match status" value="1"/>
</dbReference>
<evidence type="ECO:0000256" key="1">
    <source>
        <dbReference type="SAM" id="MobiDB-lite"/>
    </source>
</evidence>
<evidence type="ECO:0000313" key="3">
    <source>
        <dbReference type="EMBL" id="KAJ8944529.1"/>
    </source>
</evidence>
<gene>
    <name evidence="3" type="ORF">NQ318_009692</name>
</gene>
<feature type="transmembrane region" description="Helical" evidence="2">
    <location>
        <begin position="428"/>
        <end position="447"/>
    </location>
</feature>
<keyword evidence="2" id="KW-0812">Transmembrane</keyword>
<evidence type="ECO:0000313" key="4">
    <source>
        <dbReference type="Proteomes" id="UP001162162"/>
    </source>
</evidence>
<dbReference type="Proteomes" id="UP001162162">
    <property type="component" value="Unassembled WGS sequence"/>
</dbReference>
<keyword evidence="4" id="KW-1185">Reference proteome</keyword>
<dbReference type="InterPro" id="IPR032751">
    <property type="entry name" value="Fuseless"/>
</dbReference>
<sequence length="564" mass="64138">MRGSSVGLPENFQGYNSRYYTLLTLLDSLFAAFVLCPCVVGYWRSVWRLMDIYVAPHDHLFSALVSTAIGFFGHMVFSVFQKVFVRNFHPEKSRILFYIVSRSYTVCFAFICVNGWRGPWMLLDFYTKAVFSTVLATTLVGVVALISIRALRNVSAPPCLIVNDDVKGYFEVATMFRTTSYFINTNHNFQMGDKTLLYILDCLFSVLIVGTLVVFVWRGAWALMDLFVFPEDEVLSAWGSLGIWQQDPTSVSWLPVVVAITRVNRVRPDISKSWELHHNNAPSHTCFLVADYLVKAGITLVPQPPYSPDHFGSVKNIQKACTDALKAIPENDYRAAFDAWKTRWNRSVDAGGMSPIITMTDARDKSSIVVMGTGSAKLGNGRIYQEEQSKITTVLRILGYASVAIAFILQPVMKYLCDRFSGAPRLLIADFFIMFALFGTVNVWRGIWNLLNIYFLPEHPELSCWITHWVCLIVLILLGCANSLLVRGVYIDAEEPAGKMRRLPLLLPQNYLPRGEDEAAESDQPQFRTARSDTQTRYREGNRQQPHHECHHYKQYHRVGIIQR</sequence>
<dbReference type="AlphaFoldDB" id="A0AAV8Y0T7"/>
<feature type="region of interest" description="Disordered" evidence="1">
    <location>
        <begin position="516"/>
        <end position="548"/>
    </location>
</feature>
<accession>A0AAV8Y0T7</accession>
<dbReference type="PANTHER" id="PTHR35270:SF2">
    <property type="entry name" value="FUSELESS, ISOFORM A"/>
    <property type="match status" value="1"/>
</dbReference>
<dbReference type="EMBL" id="JAPWTK010000249">
    <property type="protein sequence ID" value="KAJ8944529.1"/>
    <property type="molecule type" value="Genomic_DNA"/>
</dbReference>
<keyword evidence="2" id="KW-0472">Membrane</keyword>